<feature type="transmembrane region" description="Helical" evidence="1">
    <location>
        <begin position="62"/>
        <end position="84"/>
    </location>
</feature>
<proteinExistence type="predicted"/>
<keyword evidence="1" id="KW-0812">Transmembrane</keyword>
<evidence type="ECO:0008006" key="4">
    <source>
        <dbReference type="Google" id="ProtNLM"/>
    </source>
</evidence>
<evidence type="ECO:0000256" key="1">
    <source>
        <dbReference type="SAM" id="Phobius"/>
    </source>
</evidence>
<sequence length="152" mass="16817">MNFAHIFRDGTFACALLGPLAQYLPTSIAMVLTTMMWTLIPATATLQLLGMSSLQWSPWRRLAVAFIFPIVCAIDVGAFTPQFLPTSEFAAILKDILRDLYGVDDTSRAIVVGSTVVHTAINNGRSLTTLLFYLVLTPYILSYVFFTILAYL</sequence>
<evidence type="ECO:0000313" key="3">
    <source>
        <dbReference type="Proteomes" id="UP001432322"/>
    </source>
</evidence>
<keyword evidence="1" id="KW-0472">Membrane</keyword>
<dbReference type="EMBL" id="BTSY01000004">
    <property type="protein sequence ID" value="GMT23128.1"/>
    <property type="molecule type" value="Genomic_DNA"/>
</dbReference>
<name>A0AAV5VY06_9BILA</name>
<keyword evidence="3" id="KW-1185">Reference proteome</keyword>
<protein>
    <recommendedName>
        <fullName evidence="4">G protein-coupled receptor</fullName>
    </recommendedName>
</protein>
<feature type="non-terminal residue" evidence="2">
    <location>
        <position position="152"/>
    </location>
</feature>
<accession>A0AAV5VY06</accession>
<dbReference type="AlphaFoldDB" id="A0AAV5VY06"/>
<feature type="transmembrane region" description="Helical" evidence="1">
    <location>
        <begin position="28"/>
        <end position="50"/>
    </location>
</feature>
<dbReference type="Proteomes" id="UP001432322">
    <property type="component" value="Unassembled WGS sequence"/>
</dbReference>
<gene>
    <name evidence="2" type="ORF">PFISCL1PPCAC_14425</name>
</gene>
<keyword evidence="1" id="KW-1133">Transmembrane helix</keyword>
<evidence type="ECO:0000313" key="2">
    <source>
        <dbReference type="EMBL" id="GMT23128.1"/>
    </source>
</evidence>
<reference evidence="2" key="1">
    <citation type="submission" date="2023-10" db="EMBL/GenBank/DDBJ databases">
        <title>Genome assembly of Pristionchus species.</title>
        <authorList>
            <person name="Yoshida K."/>
            <person name="Sommer R.J."/>
        </authorList>
    </citation>
    <scope>NUCLEOTIDE SEQUENCE</scope>
    <source>
        <strain evidence="2">RS5133</strain>
    </source>
</reference>
<feature type="transmembrane region" description="Helical" evidence="1">
    <location>
        <begin position="130"/>
        <end position="151"/>
    </location>
</feature>
<organism evidence="2 3">
    <name type="scientific">Pristionchus fissidentatus</name>
    <dbReference type="NCBI Taxonomy" id="1538716"/>
    <lineage>
        <taxon>Eukaryota</taxon>
        <taxon>Metazoa</taxon>
        <taxon>Ecdysozoa</taxon>
        <taxon>Nematoda</taxon>
        <taxon>Chromadorea</taxon>
        <taxon>Rhabditida</taxon>
        <taxon>Rhabditina</taxon>
        <taxon>Diplogasteromorpha</taxon>
        <taxon>Diplogasteroidea</taxon>
        <taxon>Neodiplogasteridae</taxon>
        <taxon>Pristionchus</taxon>
    </lineage>
</organism>
<comment type="caution">
    <text evidence="2">The sequence shown here is derived from an EMBL/GenBank/DDBJ whole genome shotgun (WGS) entry which is preliminary data.</text>
</comment>